<feature type="domain" description="Metallo-beta-lactamase" evidence="2">
    <location>
        <begin position="13"/>
        <end position="250"/>
    </location>
</feature>
<feature type="domain" description="Beta-Casp" evidence="3">
    <location>
        <begin position="255"/>
        <end position="380"/>
    </location>
</feature>
<dbReference type="CDD" id="cd16295">
    <property type="entry name" value="TTHA0252-CPSF-like_MBL-fold"/>
    <property type="match status" value="1"/>
</dbReference>
<dbReference type="InterPro" id="IPR036866">
    <property type="entry name" value="RibonucZ/Hydroxyglut_hydro"/>
</dbReference>
<dbReference type="GO" id="GO:0004521">
    <property type="term" value="F:RNA endonuclease activity"/>
    <property type="evidence" value="ECO:0007669"/>
    <property type="project" value="TreeGrafter"/>
</dbReference>
<dbReference type="InterPro" id="IPR011108">
    <property type="entry name" value="RMMBL"/>
</dbReference>
<evidence type="ECO:0000259" key="3">
    <source>
        <dbReference type="SMART" id="SM01027"/>
    </source>
</evidence>
<dbReference type="Proteomes" id="UP000295781">
    <property type="component" value="Chromosome"/>
</dbReference>
<proteinExistence type="predicted"/>
<evidence type="ECO:0000313" key="4">
    <source>
        <dbReference type="EMBL" id="AUX26345.1"/>
    </source>
</evidence>
<dbReference type="EMBL" id="CP012670">
    <property type="protein sequence ID" value="AUX26345.1"/>
    <property type="molecule type" value="Genomic_DNA"/>
</dbReference>
<dbReference type="SUPFAM" id="SSF56281">
    <property type="entry name" value="Metallo-hydrolase/oxidoreductase"/>
    <property type="match status" value="1"/>
</dbReference>
<evidence type="ECO:0000259" key="2">
    <source>
        <dbReference type="SMART" id="SM00849"/>
    </source>
</evidence>
<dbReference type="InterPro" id="IPR050698">
    <property type="entry name" value="MBL"/>
</dbReference>
<dbReference type="GO" id="GO:0016787">
    <property type="term" value="F:hydrolase activity"/>
    <property type="evidence" value="ECO:0007669"/>
    <property type="project" value="UniProtKB-KW"/>
</dbReference>
<dbReference type="PANTHER" id="PTHR11203">
    <property type="entry name" value="CLEAVAGE AND POLYADENYLATION SPECIFICITY FACTOR FAMILY MEMBER"/>
    <property type="match status" value="1"/>
</dbReference>
<dbReference type="SMART" id="SM00849">
    <property type="entry name" value="Lactamase_B"/>
    <property type="match status" value="1"/>
</dbReference>
<evidence type="ECO:0000313" key="5">
    <source>
        <dbReference type="Proteomes" id="UP000295781"/>
    </source>
</evidence>
<dbReference type="RefSeq" id="WP_129353893.1">
    <property type="nucleotide sequence ID" value="NZ_CP012670.1"/>
</dbReference>
<protein>
    <submittedName>
        <fullName evidence="4">Metallo-beta-lactamase</fullName>
    </submittedName>
</protein>
<reference evidence="4 5" key="1">
    <citation type="submission" date="2015-09" db="EMBL/GenBank/DDBJ databases">
        <title>Sorangium comparison.</title>
        <authorList>
            <person name="Zaburannyi N."/>
            <person name="Bunk B."/>
            <person name="Overmann J."/>
            <person name="Mueller R."/>
        </authorList>
    </citation>
    <scope>NUCLEOTIDE SEQUENCE [LARGE SCALE GENOMIC DNA]</scope>
    <source>
        <strain evidence="4 5">So ceGT47</strain>
    </source>
</reference>
<dbReference type="InterPro" id="IPR001279">
    <property type="entry name" value="Metallo-B-lactamas"/>
</dbReference>
<dbReference type="InterPro" id="IPR022712">
    <property type="entry name" value="Beta_Casp"/>
</dbReference>
<dbReference type="Pfam" id="PF10996">
    <property type="entry name" value="Beta-Casp"/>
    <property type="match status" value="1"/>
</dbReference>
<gene>
    <name evidence="4" type="ORF">SOCEGT47_069060</name>
</gene>
<evidence type="ECO:0000256" key="1">
    <source>
        <dbReference type="ARBA" id="ARBA00022801"/>
    </source>
</evidence>
<keyword evidence="1" id="KW-0378">Hydrolase</keyword>
<dbReference type="AlphaFoldDB" id="A0A4P2Q9S1"/>
<dbReference type="Gene3D" id="3.60.15.10">
    <property type="entry name" value="Ribonuclease Z/Hydroxyacylglutathione hydrolase-like"/>
    <property type="match status" value="1"/>
</dbReference>
<dbReference type="Pfam" id="PF07521">
    <property type="entry name" value="RMMBL"/>
    <property type="match status" value="1"/>
</dbReference>
<dbReference type="OrthoDB" id="9803916at2"/>
<organism evidence="4 5">
    <name type="scientific">Sorangium cellulosum</name>
    <name type="common">Polyangium cellulosum</name>
    <dbReference type="NCBI Taxonomy" id="56"/>
    <lineage>
        <taxon>Bacteria</taxon>
        <taxon>Pseudomonadati</taxon>
        <taxon>Myxococcota</taxon>
        <taxon>Polyangia</taxon>
        <taxon>Polyangiales</taxon>
        <taxon>Polyangiaceae</taxon>
        <taxon>Sorangium</taxon>
    </lineage>
</organism>
<dbReference type="Gene3D" id="3.40.50.10890">
    <property type="match status" value="1"/>
</dbReference>
<dbReference type="Pfam" id="PF16661">
    <property type="entry name" value="Lactamase_B_6"/>
    <property type="match status" value="1"/>
</dbReference>
<name>A0A4P2Q9S1_SORCE</name>
<accession>A0A4P2Q9S1</accession>
<dbReference type="PANTHER" id="PTHR11203:SF37">
    <property type="entry name" value="INTEGRATOR COMPLEX SUBUNIT 11"/>
    <property type="match status" value="1"/>
</dbReference>
<sequence length="468" mass="51172">MHLEFIGAARTVTGSMHLLRTRDATVLLDCGLYQGRRAESFERNRRLPLPVHEIDAVVLSHAHIDHSGALPILVKNGYQGPIYATPATRDLAAVMLRDAAAIQVSDARYLNRRAEAQGSDAPRVEPLYDDDDAVEAISRLVAAPYHRPIAVAPGVRLTFLDAGHVLGSAVSLLDVAEGEVHRRVAYTGDLGRHARPILRDPEVAERADVLVCESTYGDRLHEGADELDADLARVVQRTAGRGGKLYIPTFALERAQEVIFALKKLRRAGRIPALPVYVDSPLTVKITDVFRLHPECFDVETRALLRGAGSPFDFEDLRYVEEVAASKAIDAEPGPSIVLAASGMCEAGRILHHLKAGIEDPKNTVLIVGYQAQHTLGRRLVEQRSRVKIFGVERERRAEVVVLNGFSAHADQADLLRYADRCRERGPLGTIALVHGDPRPQEILAGLLRARGHGAIVIPAPGDRLEIA</sequence>
<dbReference type="SMART" id="SM01027">
    <property type="entry name" value="Beta-Casp"/>
    <property type="match status" value="1"/>
</dbReference>